<keyword evidence="3" id="KW-1185">Reference proteome</keyword>
<organism evidence="2 3">
    <name type="scientific">Zizania palustris</name>
    <name type="common">Northern wild rice</name>
    <dbReference type="NCBI Taxonomy" id="103762"/>
    <lineage>
        <taxon>Eukaryota</taxon>
        <taxon>Viridiplantae</taxon>
        <taxon>Streptophyta</taxon>
        <taxon>Embryophyta</taxon>
        <taxon>Tracheophyta</taxon>
        <taxon>Spermatophyta</taxon>
        <taxon>Magnoliopsida</taxon>
        <taxon>Liliopsida</taxon>
        <taxon>Poales</taxon>
        <taxon>Poaceae</taxon>
        <taxon>BOP clade</taxon>
        <taxon>Oryzoideae</taxon>
        <taxon>Oryzeae</taxon>
        <taxon>Zizaniinae</taxon>
        <taxon>Zizania</taxon>
    </lineage>
</organism>
<proteinExistence type="predicted"/>
<comment type="caution">
    <text evidence="2">The sequence shown here is derived from an EMBL/GenBank/DDBJ whole genome shotgun (WGS) entry which is preliminary data.</text>
</comment>
<reference evidence="2" key="2">
    <citation type="submission" date="2021-02" db="EMBL/GenBank/DDBJ databases">
        <authorList>
            <person name="Kimball J.A."/>
            <person name="Haas M.W."/>
            <person name="Macchietto M."/>
            <person name="Kono T."/>
            <person name="Duquette J."/>
            <person name="Shao M."/>
        </authorList>
    </citation>
    <scope>NUCLEOTIDE SEQUENCE</scope>
    <source>
        <tissue evidence="2">Fresh leaf tissue</tissue>
    </source>
</reference>
<evidence type="ECO:0000313" key="3">
    <source>
        <dbReference type="Proteomes" id="UP000729402"/>
    </source>
</evidence>
<feature type="region of interest" description="Disordered" evidence="1">
    <location>
        <begin position="99"/>
        <end position="129"/>
    </location>
</feature>
<sequence>MGCCMKINVRICVSYGLRPHSMLRMCLQSLVVILMETPETRTPPSPPSPPRPLPQRVLQIPLPPVLASDCASLESAVASSSKSADEVSIAFFPDCNLSSRGSCPDSLGAGRRRSIPGGRRRSSAEWSTARRRDFRSLPASTIGGGSGTILWIG</sequence>
<name>A0A8J5WNA5_ZIZPA</name>
<reference evidence="2" key="1">
    <citation type="journal article" date="2021" name="bioRxiv">
        <title>Whole Genome Assembly and Annotation of Northern Wild Rice, Zizania palustris L., Supports a Whole Genome Duplication in the Zizania Genus.</title>
        <authorList>
            <person name="Haas M."/>
            <person name="Kono T."/>
            <person name="Macchietto M."/>
            <person name="Millas R."/>
            <person name="McGilp L."/>
            <person name="Shao M."/>
            <person name="Duquette J."/>
            <person name="Hirsch C.N."/>
            <person name="Kimball J."/>
        </authorList>
    </citation>
    <scope>NUCLEOTIDE SEQUENCE</scope>
    <source>
        <tissue evidence="2">Fresh leaf tissue</tissue>
    </source>
</reference>
<accession>A0A8J5WNA5</accession>
<gene>
    <name evidence="2" type="ORF">GUJ93_ZPchr0012g19437</name>
</gene>
<dbReference type="AlphaFoldDB" id="A0A8J5WNA5"/>
<feature type="compositionally biased region" description="Basic residues" evidence="1">
    <location>
        <begin position="110"/>
        <end position="121"/>
    </location>
</feature>
<dbReference type="Proteomes" id="UP000729402">
    <property type="component" value="Unassembled WGS sequence"/>
</dbReference>
<dbReference type="EMBL" id="JAAALK010000080">
    <property type="protein sequence ID" value="KAG8094485.1"/>
    <property type="molecule type" value="Genomic_DNA"/>
</dbReference>
<evidence type="ECO:0000313" key="2">
    <source>
        <dbReference type="EMBL" id="KAG8094485.1"/>
    </source>
</evidence>
<evidence type="ECO:0000256" key="1">
    <source>
        <dbReference type="SAM" id="MobiDB-lite"/>
    </source>
</evidence>
<protein>
    <submittedName>
        <fullName evidence="2">Uncharacterized protein</fullName>
    </submittedName>
</protein>